<dbReference type="GO" id="GO:0016987">
    <property type="term" value="F:sigma factor activity"/>
    <property type="evidence" value="ECO:0007669"/>
    <property type="project" value="UniProtKB-KW"/>
</dbReference>
<dbReference type="Pfam" id="PF04542">
    <property type="entry name" value="Sigma70_r2"/>
    <property type="match status" value="1"/>
</dbReference>
<dbReference type="NCBIfam" id="TIGR02937">
    <property type="entry name" value="sigma70-ECF"/>
    <property type="match status" value="1"/>
</dbReference>
<dbReference type="AlphaFoldDB" id="A0A0Q1DKT9"/>
<dbReference type="Proteomes" id="UP000050827">
    <property type="component" value="Unassembled WGS sequence"/>
</dbReference>
<proteinExistence type="inferred from homology"/>
<dbReference type="InterPro" id="IPR013325">
    <property type="entry name" value="RNA_pol_sigma_r2"/>
</dbReference>
<reference evidence="8 9" key="1">
    <citation type="submission" date="2015-04" db="EMBL/GenBank/DDBJ databases">
        <title>Complete genome of flavobacterium.</title>
        <authorList>
            <person name="Kwon Y.M."/>
            <person name="Kim S.-J."/>
        </authorList>
    </citation>
    <scope>NUCLEOTIDE SEQUENCE [LARGE SCALE GENOMIC DNA]</scope>
    <source>
        <strain evidence="8 9">DK169</strain>
    </source>
</reference>
<evidence type="ECO:0000256" key="3">
    <source>
        <dbReference type="ARBA" id="ARBA00023082"/>
    </source>
</evidence>
<feature type="domain" description="RNA polymerase sigma-70 region 2" evidence="6">
    <location>
        <begin position="27"/>
        <end position="94"/>
    </location>
</feature>
<dbReference type="GO" id="GO:0006352">
    <property type="term" value="P:DNA-templated transcription initiation"/>
    <property type="evidence" value="ECO:0007669"/>
    <property type="project" value="InterPro"/>
</dbReference>
<dbReference type="InterPro" id="IPR014284">
    <property type="entry name" value="RNA_pol_sigma-70_dom"/>
</dbReference>
<keyword evidence="4" id="KW-0238">DNA-binding</keyword>
<dbReference type="GO" id="GO:0003677">
    <property type="term" value="F:DNA binding"/>
    <property type="evidence" value="ECO:0007669"/>
    <property type="project" value="UniProtKB-KW"/>
</dbReference>
<dbReference type="InterPro" id="IPR007627">
    <property type="entry name" value="RNA_pol_sigma70_r2"/>
</dbReference>
<dbReference type="Gene3D" id="1.10.10.10">
    <property type="entry name" value="Winged helix-like DNA-binding domain superfamily/Winged helix DNA-binding domain"/>
    <property type="match status" value="1"/>
</dbReference>
<keyword evidence="2" id="KW-0805">Transcription regulation</keyword>
<comment type="caution">
    <text evidence="8">The sequence shown here is derived from an EMBL/GenBank/DDBJ whole genome shotgun (WGS) entry which is preliminary data.</text>
</comment>
<feature type="domain" description="RNA polymerase sigma factor 70 region 4 type 2" evidence="7">
    <location>
        <begin position="121"/>
        <end position="172"/>
    </location>
</feature>
<evidence type="ECO:0000256" key="5">
    <source>
        <dbReference type="ARBA" id="ARBA00023163"/>
    </source>
</evidence>
<comment type="similarity">
    <text evidence="1">Belongs to the sigma-70 factor family. ECF subfamily.</text>
</comment>
<accession>A0A0Q1DKT9</accession>
<keyword evidence="9" id="KW-1185">Reference proteome</keyword>
<dbReference type="OrthoDB" id="9795666at2"/>
<dbReference type="RefSeq" id="WP_055393348.1">
    <property type="nucleotide sequence ID" value="NZ_LCTZ01000002.1"/>
</dbReference>
<dbReference type="InterPro" id="IPR039425">
    <property type="entry name" value="RNA_pol_sigma-70-like"/>
</dbReference>
<dbReference type="SUPFAM" id="SSF88946">
    <property type="entry name" value="Sigma2 domain of RNA polymerase sigma factors"/>
    <property type="match status" value="1"/>
</dbReference>
<dbReference type="PANTHER" id="PTHR43133">
    <property type="entry name" value="RNA POLYMERASE ECF-TYPE SIGMA FACTO"/>
    <property type="match status" value="1"/>
</dbReference>
<evidence type="ECO:0000256" key="2">
    <source>
        <dbReference type="ARBA" id="ARBA00023015"/>
    </source>
</evidence>
<dbReference type="CDD" id="cd06171">
    <property type="entry name" value="Sigma70_r4"/>
    <property type="match status" value="1"/>
</dbReference>
<evidence type="ECO:0000256" key="4">
    <source>
        <dbReference type="ARBA" id="ARBA00023125"/>
    </source>
</evidence>
<protein>
    <submittedName>
        <fullName evidence="8">RNA polymerase sigma-E factor</fullName>
    </submittedName>
</protein>
<evidence type="ECO:0000313" key="8">
    <source>
        <dbReference type="EMBL" id="KQC29502.1"/>
    </source>
</evidence>
<dbReference type="Pfam" id="PF08281">
    <property type="entry name" value="Sigma70_r4_2"/>
    <property type="match status" value="1"/>
</dbReference>
<evidence type="ECO:0000313" key="9">
    <source>
        <dbReference type="Proteomes" id="UP000050827"/>
    </source>
</evidence>
<dbReference type="InterPro" id="IPR036388">
    <property type="entry name" value="WH-like_DNA-bd_sf"/>
</dbReference>
<dbReference type="SUPFAM" id="SSF88659">
    <property type="entry name" value="Sigma3 and sigma4 domains of RNA polymerase sigma factors"/>
    <property type="match status" value="1"/>
</dbReference>
<dbReference type="EMBL" id="LCTZ01000002">
    <property type="protein sequence ID" value="KQC29502.1"/>
    <property type="molecule type" value="Genomic_DNA"/>
</dbReference>
<organism evidence="8 9">
    <name type="scientific">Flagellimonas eckloniae</name>
    <dbReference type="NCBI Taxonomy" id="346185"/>
    <lineage>
        <taxon>Bacteria</taxon>
        <taxon>Pseudomonadati</taxon>
        <taxon>Bacteroidota</taxon>
        <taxon>Flavobacteriia</taxon>
        <taxon>Flavobacteriales</taxon>
        <taxon>Flavobacteriaceae</taxon>
        <taxon>Flagellimonas</taxon>
    </lineage>
</organism>
<dbReference type="Gene3D" id="1.10.1740.10">
    <property type="match status" value="1"/>
</dbReference>
<dbReference type="STRING" id="346185.AAY42_06030"/>
<dbReference type="InterPro" id="IPR013324">
    <property type="entry name" value="RNA_pol_sigma_r3/r4-like"/>
</dbReference>
<dbReference type="InterPro" id="IPR013249">
    <property type="entry name" value="RNA_pol_sigma70_r4_t2"/>
</dbReference>
<evidence type="ECO:0000259" key="6">
    <source>
        <dbReference type="Pfam" id="PF04542"/>
    </source>
</evidence>
<evidence type="ECO:0000256" key="1">
    <source>
        <dbReference type="ARBA" id="ARBA00010641"/>
    </source>
</evidence>
<dbReference type="PANTHER" id="PTHR43133:SF8">
    <property type="entry name" value="RNA POLYMERASE SIGMA FACTOR HI_1459-RELATED"/>
    <property type="match status" value="1"/>
</dbReference>
<keyword evidence="5" id="KW-0804">Transcription</keyword>
<keyword evidence="3" id="KW-0731">Sigma factor</keyword>
<sequence>MKTTEYAFDGLLVLEYQSGNRKSLSLLVKRHHVRLCKHSYRFTYDVEVSKDIVQDSWKTIISKLYTLKDPNSFSSWATRIVTRKSLDYLGKLKRNRMHIESIHKDATTTDSSDDRESEIKKLHLAIKELPENQQMVLRLFYLEEYSLKEIESILEISVGTAKSRLFHAREKLKELLKTKKR</sequence>
<gene>
    <name evidence="8" type="ORF">AAY42_06030</name>
</gene>
<name>A0A0Q1DKT9_9FLAO</name>
<evidence type="ECO:0000259" key="7">
    <source>
        <dbReference type="Pfam" id="PF08281"/>
    </source>
</evidence>
<dbReference type="PATRIC" id="fig|1547436.3.peg.1250"/>